<dbReference type="Gene3D" id="3.40.50.2000">
    <property type="entry name" value="Glycogen Phosphorylase B"/>
    <property type="match status" value="2"/>
</dbReference>
<evidence type="ECO:0000313" key="4">
    <source>
        <dbReference type="EMBL" id="BAQ00654.1"/>
    </source>
</evidence>
<dbReference type="NCBIfam" id="NF007324">
    <property type="entry name" value="PRK09814.1-3"/>
    <property type="match status" value="1"/>
</dbReference>
<evidence type="ECO:0000259" key="2">
    <source>
        <dbReference type="Pfam" id="PF26334"/>
    </source>
</evidence>
<dbReference type="InterPro" id="IPR058592">
    <property type="entry name" value="Gtf3_C"/>
</dbReference>
<feature type="domain" description="Glucosyltransferase 3-like N-terminal" evidence="2">
    <location>
        <begin position="4"/>
        <end position="134"/>
    </location>
</feature>
<feature type="domain" description="Glucosyltransferase 3-like C-terminal" evidence="3">
    <location>
        <begin position="166"/>
        <end position="324"/>
    </location>
</feature>
<name>A0A0A8J2Q6_ECOLX</name>
<sequence length="332" mass="38017">MKMYFLNDLNFSRRDAGFKARKDALDIASDYENISVVNIPLWGGVVQRIISSVKLSTFLCGLENKDVLIFNFPMAKPFWHILSFFHRLLKFRIVPLIHDIDELRGGGGSDSVRLATCDMVISHNPQMTKYLSKYMSQDKIKDIKIFDYLVSSDVEHRDVTDKQRGVIYAGNLSRHKCSFIYTEGCDFTLFGVNYENKDNPKYLGSFDAQSPEKINLPGMQFGLIWDGDSVETCSGAFGDYLKFNNPHKTSLYLSMELPVFIWDKAALADFIVDNRIGYAVGSIKEMQEIVDSMTIETYKQISENTKIISQKIRTGSYFRDVLEEVIDDLKTR</sequence>
<dbReference type="InterPro" id="IPR058591">
    <property type="entry name" value="Gtf3_N"/>
</dbReference>
<keyword evidence="1 4" id="KW-0808">Transferase</keyword>
<dbReference type="EMBL" id="AB811601">
    <property type="protein sequence ID" value="BAQ00654.1"/>
    <property type="molecule type" value="Genomic_DNA"/>
</dbReference>
<reference evidence="4" key="1">
    <citation type="journal article" date="2014" name="DNA Res.">
        <title>A complete view of the genetic diversity of the Escherichia coli O-antigen biosynthesis gene cluster.</title>
        <authorList>
            <person name="Iguchi A."/>
            <person name="Iyoda S."/>
            <person name="Kikuchi T."/>
            <person name="Ogura Y."/>
            <person name="Katsura K."/>
            <person name="Ohnishi M."/>
            <person name="Hayashi T."/>
            <person name="Thomson N.R."/>
        </authorList>
    </citation>
    <scope>NUCLEOTIDE SEQUENCE</scope>
    <source>
        <strain evidence="4">F11119-41</strain>
    </source>
</reference>
<proteinExistence type="predicted"/>
<evidence type="ECO:0000259" key="3">
    <source>
        <dbReference type="Pfam" id="PF26337"/>
    </source>
</evidence>
<dbReference type="PIRSF" id="PIRSF007023">
    <property type="entry name" value="UDP-Galf_transf"/>
    <property type="match status" value="1"/>
</dbReference>
<dbReference type="Pfam" id="PF26334">
    <property type="entry name" value="Gtf3_N"/>
    <property type="match status" value="1"/>
</dbReference>
<dbReference type="AlphaFoldDB" id="A0A0A8J2Q6"/>
<organism evidence="4">
    <name type="scientific">Escherichia coli</name>
    <dbReference type="NCBI Taxonomy" id="562"/>
    <lineage>
        <taxon>Bacteria</taxon>
        <taxon>Pseudomonadati</taxon>
        <taxon>Pseudomonadota</taxon>
        <taxon>Gammaproteobacteria</taxon>
        <taxon>Enterobacterales</taxon>
        <taxon>Enterobacteriaceae</taxon>
        <taxon>Escherichia</taxon>
    </lineage>
</organism>
<dbReference type="Pfam" id="PF26337">
    <property type="entry name" value="Gtf3_C"/>
    <property type="match status" value="1"/>
</dbReference>
<dbReference type="GO" id="GO:0016740">
    <property type="term" value="F:transferase activity"/>
    <property type="evidence" value="ECO:0007669"/>
    <property type="project" value="UniProtKB-KW"/>
</dbReference>
<evidence type="ECO:0000256" key="1">
    <source>
        <dbReference type="ARBA" id="ARBA00022679"/>
    </source>
</evidence>
<accession>A0A0A8J2Q6</accession>
<protein>
    <submittedName>
        <fullName evidence="4">Putative glycosyltransferase</fullName>
    </submittedName>
</protein>